<evidence type="ECO:0000256" key="2">
    <source>
        <dbReference type="ARBA" id="ARBA00022490"/>
    </source>
</evidence>
<keyword evidence="4" id="KW-0805">Transcription regulation</keyword>
<organism evidence="8">
    <name type="scientific">marine metagenome</name>
    <dbReference type="NCBI Taxonomy" id="408172"/>
    <lineage>
        <taxon>unclassified sequences</taxon>
        <taxon>metagenomes</taxon>
        <taxon>ecological metagenomes</taxon>
    </lineage>
</organism>
<dbReference type="InterPro" id="IPR038619">
    <property type="entry name" value="MraZ_sf"/>
</dbReference>
<proteinExistence type="inferred from homology"/>
<dbReference type="PANTHER" id="PTHR34701:SF1">
    <property type="entry name" value="TRANSCRIPTIONAL REGULATOR MRAZ"/>
    <property type="match status" value="1"/>
</dbReference>
<feature type="domain" description="SpoVT-AbrB" evidence="7">
    <location>
        <begin position="80"/>
        <end position="123"/>
    </location>
</feature>
<keyword evidence="5" id="KW-0238">DNA-binding</keyword>
<accession>A0A381S732</accession>
<evidence type="ECO:0000256" key="3">
    <source>
        <dbReference type="ARBA" id="ARBA00022737"/>
    </source>
</evidence>
<evidence type="ECO:0000256" key="6">
    <source>
        <dbReference type="ARBA" id="ARBA00023163"/>
    </source>
</evidence>
<sequence length="146" mass="17062">VLRGNFSAKIDDKGRLKIPTAFRAFIQERYGTRLFVTSLSGDYARVYPMPVWEEIEQKLTQVPSSHPARTRFFDRINYFGQPAEFDRQGRVSIHQRLRESALIVGEVDVFGLYDYLDVWNHDRFVAKLQREPYSEEDARALAEFGI</sequence>
<dbReference type="InterPro" id="IPR035642">
    <property type="entry name" value="MraZ_N"/>
</dbReference>
<dbReference type="GO" id="GO:0003700">
    <property type="term" value="F:DNA-binding transcription factor activity"/>
    <property type="evidence" value="ECO:0007669"/>
    <property type="project" value="InterPro"/>
</dbReference>
<dbReference type="CDD" id="cd16320">
    <property type="entry name" value="MraZ_N"/>
    <property type="match status" value="1"/>
</dbReference>
<keyword evidence="3" id="KW-0677">Repeat</keyword>
<dbReference type="PANTHER" id="PTHR34701">
    <property type="entry name" value="TRANSCRIPTIONAL REGULATOR MRAZ"/>
    <property type="match status" value="1"/>
</dbReference>
<keyword evidence="2" id="KW-0963">Cytoplasm</keyword>
<dbReference type="CDD" id="cd16321">
    <property type="entry name" value="MraZ_C"/>
    <property type="match status" value="1"/>
</dbReference>
<reference evidence="8" key="1">
    <citation type="submission" date="2018-05" db="EMBL/GenBank/DDBJ databases">
        <authorList>
            <person name="Lanie J.A."/>
            <person name="Ng W.-L."/>
            <person name="Kazmierczak K.M."/>
            <person name="Andrzejewski T.M."/>
            <person name="Davidsen T.M."/>
            <person name="Wayne K.J."/>
            <person name="Tettelin H."/>
            <person name="Glass J.I."/>
            <person name="Rusch D."/>
            <person name="Podicherti R."/>
            <person name="Tsui H.-C.T."/>
            <person name="Winkler M.E."/>
        </authorList>
    </citation>
    <scope>NUCLEOTIDE SEQUENCE</scope>
</reference>
<evidence type="ECO:0000256" key="1">
    <source>
        <dbReference type="ARBA" id="ARBA00013860"/>
    </source>
</evidence>
<dbReference type="HAMAP" id="MF_01008">
    <property type="entry name" value="MraZ"/>
    <property type="match status" value="1"/>
</dbReference>
<protein>
    <recommendedName>
        <fullName evidence="1">Transcriptional regulator MraZ</fullName>
    </recommendedName>
</protein>
<gene>
    <name evidence="8" type="ORF">METZ01_LOCUS52724</name>
</gene>
<dbReference type="InterPro" id="IPR035644">
    <property type="entry name" value="MraZ_C"/>
</dbReference>
<evidence type="ECO:0000259" key="7">
    <source>
        <dbReference type="PROSITE" id="PS51740"/>
    </source>
</evidence>
<dbReference type="Gene3D" id="3.40.1550.20">
    <property type="entry name" value="Transcriptional regulator MraZ domain"/>
    <property type="match status" value="1"/>
</dbReference>
<keyword evidence="6" id="KW-0804">Transcription</keyword>
<name>A0A381S732_9ZZZZ</name>
<dbReference type="InterPro" id="IPR007159">
    <property type="entry name" value="SpoVT-AbrB_dom"/>
</dbReference>
<dbReference type="EMBL" id="UINC01002746">
    <property type="protein sequence ID" value="SUZ99870.1"/>
    <property type="molecule type" value="Genomic_DNA"/>
</dbReference>
<dbReference type="AlphaFoldDB" id="A0A381S732"/>
<evidence type="ECO:0000313" key="8">
    <source>
        <dbReference type="EMBL" id="SUZ99870.1"/>
    </source>
</evidence>
<feature type="non-terminal residue" evidence="8">
    <location>
        <position position="1"/>
    </location>
</feature>
<dbReference type="InterPro" id="IPR003444">
    <property type="entry name" value="MraZ"/>
</dbReference>
<dbReference type="GO" id="GO:0000976">
    <property type="term" value="F:transcription cis-regulatory region binding"/>
    <property type="evidence" value="ECO:0007669"/>
    <property type="project" value="TreeGrafter"/>
</dbReference>
<evidence type="ECO:0000256" key="5">
    <source>
        <dbReference type="ARBA" id="ARBA00023125"/>
    </source>
</evidence>
<dbReference type="InterPro" id="IPR037914">
    <property type="entry name" value="SpoVT-AbrB_sf"/>
</dbReference>
<dbReference type="InterPro" id="IPR020603">
    <property type="entry name" value="MraZ_dom"/>
</dbReference>
<evidence type="ECO:0000256" key="4">
    <source>
        <dbReference type="ARBA" id="ARBA00023015"/>
    </source>
</evidence>
<dbReference type="SUPFAM" id="SSF89447">
    <property type="entry name" value="AbrB/MazE/MraZ-like"/>
    <property type="match status" value="1"/>
</dbReference>
<dbReference type="PROSITE" id="PS51740">
    <property type="entry name" value="SPOVT_ABRB"/>
    <property type="match status" value="2"/>
</dbReference>
<feature type="domain" description="SpoVT-AbrB" evidence="7">
    <location>
        <begin position="5"/>
        <end position="51"/>
    </location>
</feature>
<dbReference type="Pfam" id="PF02381">
    <property type="entry name" value="MraZ"/>
    <property type="match status" value="2"/>
</dbReference>
<dbReference type="GO" id="GO:2000143">
    <property type="term" value="P:negative regulation of DNA-templated transcription initiation"/>
    <property type="evidence" value="ECO:0007669"/>
    <property type="project" value="TreeGrafter"/>
</dbReference>